<keyword evidence="3" id="KW-0479">Metal-binding</keyword>
<dbReference type="InterPro" id="IPR036236">
    <property type="entry name" value="Znf_C2H2_sf"/>
</dbReference>
<dbReference type="PROSITE" id="PS00028">
    <property type="entry name" value="ZINC_FINGER_C2H2_1"/>
    <property type="match status" value="5"/>
</dbReference>
<dbReference type="Pfam" id="PF00096">
    <property type="entry name" value="zf-C2H2"/>
    <property type="match status" value="3"/>
</dbReference>
<feature type="region of interest" description="Disordered" evidence="5">
    <location>
        <begin position="994"/>
        <end position="1031"/>
    </location>
</feature>
<protein>
    <submittedName>
        <fullName evidence="8">Transcriptional repressor CTCFL</fullName>
    </submittedName>
</protein>
<keyword evidence="3" id="KW-0862">Zinc</keyword>
<dbReference type="PANTHER" id="PTHR24366">
    <property type="entry name" value="IG(IMMUNOGLOBULIN) AND LRR(LEUCINE RICH REPEAT) DOMAINS"/>
    <property type="match status" value="1"/>
</dbReference>
<proteinExistence type="predicted"/>
<evidence type="ECO:0000256" key="6">
    <source>
        <dbReference type="SAM" id="Phobius"/>
    </source>
</evidence>
<dbReference type="PANTHER" id="PTHR24366:SF96">
    <property type="entry name" value="LEUCINE RICH REPEAT CONTAINING 53"/>
    <property type="match status" value="1"/>
</dbReference>
<keyword evidence="6" id="KW-0812">Transmembrane</keyword>
<reference evidence="8" key="1">
    <citation type="submission" date="2022-07" db="EMBL/GenBank/DDBJ databases">
        <authorList>
            <person name="Trinca V."/>
            <person name="Uliana J.V.C."/>
            <person name="Torres T.T."/>
            <person name="Ward R.J."/>
            <person name="Monesi N."/>
        </authorList>
    </citation>
    <scope>NUCLEOTIDE SEQUENCE</scope>
    <source>
        <strain evidence="8">HSMRA1968</strain>
        <tissue evidence="8">Whole embryos</tissue>
    </source>
</reference>
<dbReference type="InterPro" id="IPR013087">
    <property type="entry name" value="Znf_C2H2_type"/>
</dbReference>
<gene>
    <name evidence="8" type="primary">CTCFL</name>
    <name evidence="8" type="ORF">Bhyg_15581</name>
</gene>
<evidence type="ECO:0000313" key="9">
    <source>
        <dbReference type="Proteomes" id="UP001151699"/>
    </source>
</evidence>
<accession>A0A9Q0RVS4</accession>
<dbReference type="OrthoDB" id="6077919at2759"/>
<dbReference type="InterPro" id="IPR001611">
    <property type="entry name" value="Leu-rich_rpt"/>
</dbReference>
<dbReference type="SUPFAM" id="SSF52058">
    <property type="entry name" value="L domain-like"/>
    <property type="match status" value="1"/>
</dbReference>
<dbReference type="InterPro" id="IPR003591">
    <property type="entry name" value="Leu-rich_rpt_typical-subtyp"/>
</dbReference>
<keyword evidence="2" id="KW-0677">Repeat</keyword>
<feature type="transmembrane region" description="Helical" evidence="6">
    <location>
        <begin position="644"/>
        <end position="665"/>
    </location>
</feature>
<feature type="domain" description="C2H2-type" evidence="7">
    <location>
        <begin position="732"/>
        <end position="759"/>
    </location>
</feature>
<feature type="domain" description="C2H2-type" evidence="7">
    <location>
        <begin position="703"/>
        <end position="731"/>
    </location>
</feature>
<dbReference type="PROSITE" id="PS51450">
    <property type="entry name" value="LRR"/>
    <property type="match status" value="1"/>
</dbReference>
<dbReference type="Gene3D" id="3.30.160.60">
    <property type="entry name" value="Classic Zinc Finger"/>
    <property type="match status" value="5"/>
</dbReference>
<keyword evidence="9" id="KW-1185">Reference proteome</keyword>
<feature type="domain" description="C2H2-type" evidence="7">
    <location>
        <begin position="788"/>
        <end position="816"/>
    </location>
</feature>
<feature type="domain" description="C2H2-type" evidence="7">
    <location>
        <begin position="673"/>
        <end position="701"/>
    </location>
</feature>
<comment type="caution">
    <text evidence="8">The sequence shown here is derived from an EMBL/GenBank/DDBJ whole genome shotgun (WGS) entry which is preliminary data.</text>
</comment>
<keyword evidence="4" id="KW-0175">Coiled coil</keyword>
<evidence type="ECO:0000313" key="8">
    <source>
        <dbReference type="EMBL" id="KAJ6633879.1"/>
    </source>
</evidence>
<feature type="compositionally biased region" description="Basic and acidic residues" evidence="5">
    <location>
        <begin position="903"/>
        <end position="915"/>
    </location>
</feature>
<evidence type="ECO:0000259" key="7">
    <source>
        <dbReference type="PROSITE" id="PS50157"/>
    </source>
</evidence>
<dbReference type="Gene3D" id="3.80.10.10">
    <property type="entry name" value="Ribonuclease Inhibitor"/>
    <property type="match status" value="2"/>
</dbReference>
<feature type="compositionally biased region" description="Basic and acidic residues" evidence="5">
    <location>
        <begin position="994"/>
        <end position="1007"/>
    </location>
</feature>
<dbReference type="SMART" id="SM00369">
    <property type="entry name" value="LRR_TYP"/>
    <property type="match status" value="4"/>
</dbReference>
<feature type="coiled-coil region" evidence="4">
    <location>
        <begin position="599"/>
        <end position="626"/>
    </location>
</feature>
<feature type="domain" description="C2H2-type" evidence="7">
    <location>
        <begin position="760"/>
        <end position="787"/>
    </location>
</feature>
<dbReference type="GO" id="GO:0008270">
    <property type="term" value="F:zinc ion binding"/>
    <property type="evidence" value="ECO:0007669"/>
    <property type="project" value="UniProtKB-KW"/>
</dbReference>
<feature type="domain" description="C2H2-type" evidence="7">
    <location>
        <begin position="825"/>
        <end position="854"/>
    </location>
</feature>
<dbReference type="EMBL" id="WJQU01001606">
    <property type="protein sequence ID" value="KAJ6633879.1"/>
    <property type="molecule type" value="Genomic_DNA"/>
</dbReference>
<dbReference type="FunFam" id="3.30.160.60:FF:000448">
    <property type="entry name" value="RE1-silencing transcription factor A"/>
    <property type="match status" value="1"/>
</dbReference>
<evidence type="ECO:0000256" key="4">
    <source>
        <dbReference type="SAM" id="Coils"/>
    </source>
</evidence>
<name>A0A9Q0RVS4_9DIPT</name>
<evidence type="ECO:0000256" key="1">
    <source>
        <dbReference type="ARBA" id="ARBA00022614"/>
    </source>
</evidence>
<dbReference type="InterPro" id="IPR032675">
    <property type="entry name" value="LRR_dom_sf"/>
</dbReference>
<dbReference type="Pfam" id="PF13855">
    <property type="entry name" value="LRR_8"/>
    <property type="match status" value="2"/>
</dbReference>
<keyword evidence="6" id="KW-0472">Membrane</keyword>
<feature type="region of interest" description="Disordered" evidence="5">
    <location>
        <begin position="881"/>
        <end position="915"/>
    </location>
</feature>
<evidence type="ECO:0000256" key="2">
    <source>
        <dbReference type="ARBA" id="ARBA00022737"/>
    </source>
</evidence>
<dbReference type="SMART" id="SM00355">
    <property type="entry name" value="ZnF_C2H2"/>
    <property type="match status" value="6"/>
</dbReference>
<evidence type="ECO:0000256" key="5">
    <source>
        <dbReference type="SAM" id="MobiDB-lite"/>
    </source>
</evidence>
<feature type="compositionally biased region" description="Acidic residues" evidence="5">
    <location>
        <begin position="1013"/>
        <end position="1022"/>
    </location>
</feature>
<feature type="compositionally biased region" description="Acidic residues" evidence="5">
    <location>
        <begin position="885"/>
        <end position="902"/>
    </location>
</feature>
<dbReference type="SUPFAM" id="SSF57667">
    <property type="entry name" value="beta-beta-alpha zinc fingers"/>
    <property type="match status" value="4"/>
</dbReference>
<keyword evidence="1" id="KW-0433">Leucine-rich repeat</keyword>
<dbReference type="Proteomes" id="UP001151699">
    <property type="component" value="Unassembled WGS sequence"/>
</dbReference>
<dbReference type="FunFam" id="3.30.160.60:FF:000420">
    <property type="entry name" value="Putative transcriptional repressor ctcf"/>
    <property type="match status" value="1"/>
</dbReference>
<sequence>MLALLFEKKLSKVNGIIEHSIVNSYLDALKMFCLSFFRLLATATIIASCCLFVDGYPCPNDGCDGAPDADGDCCVLSGLIPFSSVYSAKRLNRLTITDSEIESIPPHIISQANPYTLHIMDTNLKTLQQNDFIGGENLLKVRITGNKIEKLEPNIFFYAPIVSYVDLSNNRIREVSEYAFENASLLIFLDLSNNFIQTLTFKSNLELLRVFMISNNSLTYLDENLLQGSSDLSHLQINDNQLNISRLNVFHEVKVFDVSNNPTSLQLKSKHLKIQNTNLKQLYIGYESVTIDASSNQIQSIVVDPQNRLIELNLSQNNYTTIQNLTALQLIERLDLSFNRIQDFSLTSFSNMTRLTELNLENSGLKVIDFGFFSMQRKLVWLDISYNNLKEIKFHALPSSINKLYIEGNNLTDIDLNDIAYTFPSLKVIGLSNNQFTCEKLTEIHREFIAQNVTMYVDEQLIVKYSRNVDGIACENLDSNENMELGSTKELPSHSVMMGMDHYTYLAGIQEQVLDIIYNMHQRSDLMMATDLVSQSDILAVKQEVIDMRNEGELKIIDAKADILMGISALFNVSMSSSNDNVDLKSTIEDVNKMNLERSEGLTLQLRSVNDKLERLVRRLSDLKSAKNYNLTNGESNDFVSLKIMMIITIVAIICAILGFLVIFYKKFYRPKYECDVCHARFTQSNSLKAHKLIHSVGDKPVFNCELCPTTCGRKTDLRIHVQKLHTADKPLKCKRCGNLFPDRYSYKLHSKTHEGEKCYKCELCPYASISARHLESHMLIHTDQKPFNCDLCEQSFRQKQLLKRHVNLYHNPDYVAPKPKEKNHKCPNSLCTRSFRHKGNLIRHMALHDPDSSVREEAMALKMGRRKRIQIIDGQQVEIYQSNDDSEEEEEEDEDDEEEYLDEVKPNADSQGKRKEMFMNLKGDNGQEYVVLEVLEMPEGEEDGRPKQEYVYDEEEEIEQINDEDPMDVDTDFIIGDELPDDLQAMASSNKFREQPHKMLSDDKDMSNCFGFDDDEDEDEAAAAGNRETDDKRSIRLLEEYVIT</sequence>
<dbReference type="PROSITE" id="PS50157">
    <property type="entry name" value="ZINC_FINGER_C2H2_2"/>
    <property type="match status" value="6"/>
</dbReference>
<keyword evidence="3" id="KW-0863">Zinc-finger</keyword>
<keyword evidence="6" id="KW-1133">Transmembrane helix</keyword>
<dbReference type="AlphaFoldDB" id="A0A9Q0RVS4"/>
<organism evidence="8 9">
    <name type="scientific">Pseudolycoriella hygida</name>
    <dbReference type="NCBI Taxonomy" id="35572"/>
    <lineage>
        <taxon>Eukaryota</taxon>
        <taxon>Metazoa</taxon>
        <taxon>Ecdysozoa</taxon>
        <taxon>Arthropoda</taxon>
        <taxon>Hexapoda</taxon>
        <taxon>Insecta</taxon>
        <taxon>Pterygota</taxon>
        <taxon>Neoptera</taxon>
        <taxon>Endopterygota</taxon>
        <taxon>Diptera</taxon>
        <taxon>Nematocera</taxon>
        <taxon>Sciaroidea</taxon>
        <taxon>Sciaridae</taxon>
        <taxon>Pseudolycoriella</taxon>
    </lineage>
</organism>
<evidence type="ECO:0000256" key="3">
    <source>
        <dbReference type="PROSITE-ProRule" id="PRU00042"/>
    </source>
</evidence>